<sequence length="260" mass="30113">MNRKEKQQARAERYEELARKAETQSTQAWEKSHEMVSHIPMGQPILVGHHSERGHRRLLDRSWNKMGESVKLGEKADYYRQKAEAAANNDAIYTGDDDAEERLKEKIAKLEQLQEQMKTANKIIRNKKTTEQEKVAQLQELGISETNAKELLNPDRFEGLGFASFSLQNNGACIRTAKLRLEKVIALKNAETKEYEINGVKVVENTEENRLQLFFNGKPSEEIRSKLKHNAFRWSPSNVCWQSYLNRWQISQAKTLLNEL</sequence>
<accession>A0ABR7CMK5</accession>
<comment type="caution">
    <text evidence="3">The sequence shown here is derived from an EMBL/GenBank/DDBJ whole genome shotgun (WGS) entry which is preliminary data.</text>
</comment>
<evidence type="ECO:0000313" key="3">
    <source>
        <dbReference type="EMBL" id="MBC5616882.1"/>
    </source>
</evidence>
<keyword evidence="4" id="KW-1185">Reference proteome</keyword>
<keyword evidence="1" id="KW-0175">Coiled coil</keyword>
<evidence type="ECO:0000256" key="1">
    <source>
        <dbReference type="SAM" id="Coils"/>
    </source>
</evidence>
<feature type="compositionally biased region" description="Basic and acidic residues" evidence="2">
    <location>
        <begin position="1"/>
        <end position="22"/>
    </location>
</feature>
<feature type="region of interest" description="Disordered" evidence="2">
    <location>
        <begin position="1"/>
        <end position="29"/>
    </location>
</feature>
<organism evidence="3 4">
    <name type="scientific">Alistipes hominis</name>
    <dbReference type="NCBI Taxonomy" id="2763015"/>
    <lineage>
        <taxon>Bacteria</taxon>
        <taxon>Pseudomonadati</taxon>
        <taxon>Bacteroidota</taxon>
        <taxon>Bacteroidia</taxon>
        <taxon>Bacteroidales</taxon>
        <taxon>Rikenellaceae</taxon>
        <taxon>Alistipes</taxon>
    </lineage>
</organism>
<name>A0ABR7CMK5_9BACT</name>
<protein>
    <submittedName>
        <fullName evidence="3">DUF3560 domain-containing protein</fullName>
    </submittedName>
</protein>
<gene>
    <name evidence="3" type="ORF">H8S08_07600</name>
</gene>
<proteinExistence type="predicted"/>
<dbReference type="Pfam" id="PF12083">
    <property type="entry name" value="DUF3560"/>
    <property type="match status" value="1"/>
</dbReference>
<dbReference type="InterPro" id="IPR021944">
    <property type="entry name" value="DUF3560"/>
</dbReference>
<dbReference type="Proteomes" id="UP000636891">
    <property type="component" value="Unassembled WGS sequence"/>
</dbReference>
<dbReference type="RefSeq" id="WP_118656145.1">
    <property type="nucleotide sequence ID" value="NZ_JACOOK010000003.1"/>
</dbReference>
<feature type="coiled-coil region" evidence="1">
    <location>
        <begin position="96"/>
        <end position="133"/>
    </location>
</feature>
<dbReference type="EMBL" id="JACOOK010000003">
    <property type="protein sequence ID" value="MBC5616882.1"/>
    <property type="molecule type" value="Genomic_DNA"/>
</dbReference>
<reference evidence="3 4" key="1">
    <citation type="submission" date="2020-08" db="EMBL/GenBank/DDBJ databases">
        <title>Genome public.</title>
        <authorList>
            <person name="Liu C."/>
            <person name="Sun Q."/>
        </authorList>
    </citation>
    <scope>NUCLEOTIDE SEQUENCE [LARGE SCALE GENOMIC DNA]</scope>
    <source>
        <strain evidence="3 4">New-7</strain>
    </source>
</reference>
<evidence type="ECO:0000256" key="2">
    <source>
        <dbReference type="SAM" id="MobiDB-lite"/>
    </source>
</evidence>
<evidence type="ECO:0000313" key="4">
    <source>
        <dbReference type="Proteomes" id="UP000636891"/>
    </source>
</evidence>